<evidence type="ECO:0000313" key="4">
    <source>
        <dbReference type="EMBL" id="PCF94467.1"/>
    </source>
</evidence>
<dbReference type="Gene3D" id="3.50.50.60">
    <property type="entry name" value="FAD/NAD(P)-binding domain"/>
    <property type="match status" value="2"/>
</dbReference>
<dbReference type="SUPFAM" id="SSF51905">
    <property type="entry name" value="FAD/NAD(P)-binding domain"/>
    <property type="match status" value="1"/>
</dbReference>
<accession>A0A2A4HJ45</accession>
<dbReference type="Pfam" id="PF01266">
    <property type="entry name" value="DAO"/>
    <property type="match status" value="1"/>
</dbReference>
<dbReference type="PANTHER" id="PTHR13847:SF280">
    <property type="entry name" value="D-AMINO ACID DEHYDROGENASE"/>
    <property type="match status" value="1"/>
</dbReference>
<comment type="similarity">
    <text evidence="1">Belongs to the DadA oxidoreductase family.</text>
</comment>
<keyword evidence="5" id="KW-1185">Reference proteome</keyword>
<dbReference type="InterPro" id="IPR006076">
    <property type="entry name" value="FAD-dep_OxRdtase"/>
</dbReference>
<comment type="caution">
    <text evidence="4">The sequence shown here is derived from an EMBL/GenBank/DDBJ whole genome shotgun (WGS) entry which is preliminary data.</text>
</comment>
<dbReference type="OrthoDB" id="9805337at2"/>
<organism evidence="4 5">
    <name type="scientific">Vreelandella nigrificans</name>
    <dbReference type="NCBI Taxonomy" id="2042704"/>
    <lineage>
        <taxon>Bacteria</taxon>
        <taxon>Pseudomonadati</taxon>
        <taxon>Pseudomonadota</taxon>
        <taxon>Gammaproteobacteria</taxon>
        <taxon>Oceanospirillales</taxon>
        <taxon>Halomonadaceae</taxon>
        <taxon>Vreelandella</taxon>
    </lineage>
</organism>
<name>A0A2A4HJ45_9GAMM</name>
<dbReference type="Proteomes" id="UP000218677">
    <property type="component" value="Unassembled WGS sequence"/>
</dbReference>
<keyword evidence="2" id="KW-0560">Oxidoreductase</keyword>
<evidence type="ECO:0000259" key="3">
    <source>
        <dbReference type="Pfam" id="PF01266"/>
    </source>
</evidence>
<evidence type="ECO:0000256" key="2">
    <source>
        <dbReference type="ARBA" id="ARBA00023002"/>
    </source>
</evidence>
<dbReference type="InterPro" id="IPR036188">
    <property type="entry name" value="FAD/NAD-bd_sf"/>
</dbReference>
<dbReference type="SUPFAM" id="SSF54373">
    <property type="entry name" value="FAD-linked reductases, C-terminal domain"/>
    <property type="match status" value="1"/>
</dbReference>
<feature type="domain" description="FAD dependent oxidoreductase" evidence="3">
    <location>
        <begin position="9"/>
        <end position="406"/>
    </location>
</feature>
<dbReference type="PANTHER" id="PTHR13847">
    <property type="entry name" value="SARCOSINE DEHYDROGENASE-RELATED"/>
    <property type="match status" value="1"/>
</dbReference>
<dbReference type="Gene3D" id="3.30.9.10">
    <property type="entry name" value="D-Amino Acid Oxidase, subunit A, domain 2"/>
    <property type="match status" value="1"/>
</dbReference>
<proteinExistence type="inferred from homology"/>
<dbReference type="AlphaFoldDB" id="A0A2A4HJ45"/>
<evidence type="ECO:0000256" key="1">
    <source>
        <dbReference type="ARBA" id="ARBA00009410"/>
    </source>
</evidence>
<reference evidence="5" key="1">
    <citation type="submission" date="2017-09" db="EMBL/GenBank/DDBJ databases">
        <authorList>
            <person name="Cho G.-S."/>
            <person name="Oguntoyinbo F.A."/>
            <person name="Cnockaert M."/>
            <person name="Kabisch J."/>
            <person name="Neve H."/>
            <person name="Bockelmann W."/>
            <person name="Wenning M."/>
            <person name="Franz C.M."/>
            <person name="Vandamme P."/>
        </authorList>
    </citation>
    <scope>NUCLEOTIDE SEQUENCE [LARGE SCALE GENOMIC DNA]</scope>
    <source>
        <strain evidence="5">MBT G8648</strain>
    </source>
</reference>
<dbReference type="GO" id="GO:0008718">
    <property type="term" value="F:D-amino-acid dehydrogenase activity"/>
    <property type="evidence" value="ECO:0007669"/>
    <property type="project" value="TreeGrafter"/>
</dbReference>
<sequence>MMTIKMKKAIVIGAGVAGVASAYMLCKAGFAVTLLDEKNAPAMGSSHQNGAQLSYAYCDALASPSLLAQLPSILLKKDPAYRCTLQADPDFLAWGVRFLINSTPARFSNNTLALSRIAIRSHTLLLELLEKHPIEFDYDVNGKMLLYPTLESCQKYTKILEQKRKHGFKLSVLTREEATVIEPALAHYPDPIAAVAYSPGDAVGRPDAFCQKLVESLQREYGLKTLFNQKVQRIDHAKNRVTGVCFRDSAPLSCDTLVITTGQSCDLLPSKDRSLGDMWPVQGYSFTTRAHQQAMQTSITDVKRKLVFAPLGNELRVAGLADIGRHRFHFAANRCDTLMQTARAAFPLFFSEDQGPPKRVWSGARYVTPSSQPIIRRGSLAGLYLNLGHGTLGWTLSLGAAEQVTSLINS</sequence>
<dbReference type="EMBL" id="NWUX01000019">
    <property type="protein sequence ID" value="PCF94467.1"/>
    <property type="molecule type" value="Genomic_DNA"/>
</dbReference>
<protein>
    <submittedName>
        <fullName evidence="4">Amino acid dehydrogenase</fullName>
    </submittedName>
</protein>
<gene>
    <name evidence="4" type="ORF">CPA45_17305</name>
</gene>
<dbReference type="GO" id="GO:0005737">
    <property type="term" value="C:cytoplasm"/>
    <property type="evidence" value="ECO:0007669"/>
    <property type="project" value="TreeGrafter"/>
</dbReference>
<evidence type="ECO:0000313" key="5">
    <source>
        <dbReference type="Proteomes" id="UP000218677"/>
    </source>
</evidence>
<dbReference type="GO" id="GO:0055130">
    <property type="term" value="P:D-alanine catabolic process"/>
    <property type="evidence" value="ECO:0007669"/>
    <property type="project" value="TreeGrafter"/>
</dbReference>
<dbReference type="GO" id="GO:0005886">
    <property type="term" value="C:plasma membrane"/>
    <property type="evidence" value="ECO:0007669"/>
    <property type="project" value="TreeGrafter"/>
</dbReference>